<gene>
    <name evidence="1" type="ORF">GCM10025866_23730</name>
</gene>
<reference evidence="2" key="1">
    <citation type="journal article" date="2019" name="Int. J. Syst. Evol. Microbiol.">
        <title>The Global Catalogue of Microorganisms (GCM) 10K type strain sequencing project: providing services to taxonomists for standard genome sequencing and annotation.</title>
        <authorList>
            <consortium name="The Broad Institute Genomics Platform"/>
            <consortium name="The Broad Institute Genome Sequencing Center for Infectious Disease"/>
            <person name="Wu L."/>
            <person name="Ma J."/>
        </authorList>
    </citation>
    <scope>NUCLEOTIDE SEQUENCE [LARGE SCALE GENOMIC DNA]</scope>
    <source>
        <strain evidence="2">NBRC 108725</strain>
    </source>
</reference>
<organism evidence="1 2">
    <name type="scientific">Naasia aerilata</name>
    <dbReference type="NCBI Taxonomy" id="1162966"/>
    <lineage>
        <taxon>Bacteria</taxon>
        <taxon>Bacillati</taxon>
        <taxon>Actinomycetota</taxon>
        <taxon>Actinomycetes</taxon>
        <taxon>Micrococcales</taxon>
        <taxon>Microbacteriaceae</taxon>
        <taxon>Naasia</taxon>
    </lineage>
</organism>
<accession>A0ABN6XNK7</accession>
<evidence type="ECO:0000313" key="2">
    <source>
        <dbReference type="Proteomes" id="UP001321498"/>
    </source>
</evidence>
<proteinExistence type="predicted"/>
<name>A0ABN6XNK7_9MICO</name>
<dbReference type="Proteomes" id="UP001321498">
    <property type="component" value="Chromosome"/>
</dbReference>
<evidence type="ECO:0008006" key="3">
    <source>
        <dbReference type="Google" id="ProtNLM"/>
    </source>
</evidence>
<keyword evidence="2" id="KW-1185">Reference proteome</keyword>
<dbReference type="RefSeq" id="WP_286276522.1">
    <property type="nucleotide sequence ID" value="NZ_AP027731.1"/>
</dbReference>
<sequence>MSDAQPEVPVSKEYIAEFVDGPFEGRVEHRVLVDGKTDDEISEMATVGGQDRLFWYVAEGAREVQGVQHVRYRLDARDSDQVHGNDEVDSYRF</sequence>
<evidence type="ECO:0000313" key="1">
    <source>
        <dbReference type="EMBL" id="BDZ46464.1"/>
    </source>
</evidence>
<dbReference type="EMBL" id="AP027731">
    <property type="protein sequence ID" value="BDZ46464.1"/>
    <property type="molecule type" value="Genomic_DNA"/>
</dbReference>
<protein>
    <recommendedName>
        <fullName evidence="3">DUF3892 domain-containing protein</fullName>
    </recommendedName>
</protein>